<dbReference type="Proteomes" id="UP001454036">
    <property type="component" value="Unassembled WGS sequence"/>
</dbReference>
<name>A0AAV3P9Q0_LITER</name>
<dbReference type="PANTHER" id="PTHR31953">
    <property type="entry name" value="BETA-FRUCTOFURANOSIDASE, INSOLUBLE ISOENZYME CWINV1-RELATED"/>
    <property type="match status" value="1"/>
</dbReference>
<evidence type="ECO:0000313" key="5">
    <source>
        <dbReference type="EMBL" id="GAA0148394.1"/>
    </source>
</evidence>
<dbReference type="GO" id="GO:0004553">
    <property type="term" value="F:hydrolase activity, hydrolyzing O-glycosyl compounds"/>
    <property type="evidence" value="ECO:0007669"/>
    <property type="project" value="InterPro"/>
</dbReference>
<evidence type="ECO:0000256" key="3">
    <source>
        <dbReference type="ARBA" id="ARBA00023295"/>
    </source>
</evidence>
<evidence type="ECO:0000259" key="4">
    <source>
        <dbReference type="Pfam" id="PF00251"/>
    </source>
</evidence>
<reference evidence="5 6" key="1">
    <citation type="submission" date="2024-01" db="EMBL/GenBank/DDBJ databases">
        <title>The complete chloroplast genome sequence of Lithospermum erythrorhizon: insights into the phylogenetic relationship among Boraginaceae species and the maternal lineages of purple gromwells.</title>
        <authorList>
            <person name="Okada T."/>
            <person name="Watanabe K."/>
        </authorList>
    </citation>
    <scope>NUCLEOTIDE SEQUENCE [LARGE SCALE GENOMIC DNA]</scope>
</reference>
<dbReference type="SUPFAM" id="SSF75005">
    <property type="entry name" value="Arabinanase/levansucrase/invertase"/>
    <property type="match status" value="1"/>
</dbReference>
<evidence type="ECO:0000256" key="2">
    <source>
        <dbReference type="ARBA" id="ARBA00022801"/>
    </source>
</evidence>
<dbReference type="Gene3D" id="2.115.10.20">
    <property type="entry name" value="Glycosyl hydrolase domain, family 43"/>
    <property type="match status" value="1"/>
</dbReference>
<proteinExistence type="inferred from homology"/>
<dbReference type="InterPro" id="IPR013148">
    <property type="entry name" value="Glyco_hydro_32_N"/>
</dbReference>
<evidence type="ECO:0000256" key="1">
    <source>
        <dbReference type="ARBA" id="ARBA00009902"/>
    </source>
</evidence>
<accession>A0AAV3P9Q0</accession>
<organism evidence="5 6">
    <name type="scientific">Lithospermum erythrorhizon</name>
    <name type="common">Purple gromwell</name>
    <name type="synonym">Lithospermum officinale var. erythrorhizon</name>
    <dbReference type="NCBI Taxonomy" id="34254"/>
    <lineage>
        <taxon>Eukaryota</taxon>
        <taxon>Viridiplantae</taxon>
        <taxon>Streptophyta</taxon>
        <taxon>Embryophyta</taxon>
        <taxon>Tracheophyta</taxon>
        <taxon>Spermatophyta</taxon>
        <taxon>Magnoliopsida</taxon>
        <taxon>eudicotyledons</taxon>
        <taxon>Gunneridae</taxon>
        <taxon>Pentapetalae</taxon>
        <taxon>asterids</taxon>
        <taxon>lamiids</taxon>
        <taxon>Boraginales</taxon>
        <taxon>Boraginaceae</taxon>
        <taxon>Boraginoideae</taxon>
        <taxon>Lithospermeae</taxon>
        <taxon>Lithospermum</taxon>
    </lineage>
</organism>
<comment type="similarity">
    <text evidence="1">Belongs to the glycosyl hydrolase 32 family.</text>
</comment>
<feature type="domain" description="Glycosyl hydrolase family 32 N-terminal" evidence="4">
    <location>
        <begin position="2"/>
        <end position="301"/>
    </location>
</feature>
<evidence type="ECO:0000313" key="6">
    <source>
        <dbReference type="Proteomes" id="UP001454036"/>
    </source>
</evidence>
<dbReference type="GO" id="GO:0005975">
    <property type="term" value="P:carbohydrate metabolic process"/>
    <property type="evidence" value="ECO:0007669"/>
    <property type="project" value="InterPro"/>
</dbReference>
<dbReference type="AlphaFoldDB" id="A0AAV3P9Q0"/>
<dbReference type="Pfam" id="PF00251">
    <property type="entry name" value="Glyco_hydro_32N"/>
    <property type="match status" value="1"/>
</dbReference>
<keyword evidence="6" id="KW-1185">Reference proteome</keyword>
<dbReference type="SMART" id="SM00640">
    <property type="entry name" value="Glyco_32"/>
    <property type="match status" value="1"/>
</dbReference>
<dbReference type="FunFam" id="2.115.10.20:FF:000001">
    <property type="entry name" value="Beta-fructofuranosidase, insoluble isoenzyme CWINV1"/>
    <property type="match status" value="1"/>
</dbReference>
<comment type="caution">
    <text evidence="5">The sequence shown here is derived from an EMBL/GenBank/DDBJ whole genome shotgun (WGS) entry which is preliminary data.</text>
</comment>
<sequence length="337" mass="38015">MGWYHFFYQYNPNSAMWGDITWGHAVSKDLIHWLHLPFAMVPDSWFDISGVWTGSATILLDGQIVMLYTGGTEDLVQVQNLAYPKNISDPLLLEWVKYSGNPVIVPPPFIGLQDFRDPTTAWLDPSGKWLITIGSKINKKGISLVYETTNFTSFKLLDGFLHSVPGTGMWECVDFYPISTVHTNGLDTSTNGPDIKHVLKASAADDRHDYYAIGTYDPTKNKWVPDHEELDVGIGLRLDYGMFYASKTFYDHHNQRRILWGWTGETDSEGDDLLKGWASLQTIPRTVVFDNKIGNNVLQWPVKEIESLRLGSTEFNDVKLQPGSVVPLKPDTSGQVI</sequence>
<gene>
    <name evidence="5" type="ORF">LIER_36715</name>
</gene>
<keyword evidence="3" id="KW-0326">Glycosidase</keyword>
<protein>
    <recommendedName>
        <fullName evidence="4">Glycosyl hydrolase family 32 N-terminal domain-containing protein</fullName>
    </recommendedName>
</protein>
<dbReference type="InterPro" id="IPR050551">
    <property type="entry name" value="Fructan_Metab_Enzymes"/>
</dbReference>
<dbReference type="EMBL" id="BAABME010017012">
    <property type="protein sequence ID" value="GAA0148394.1"/>
    <property type="molecule type" value="Genomic_DNA"/>
</dbReference>
<dbReference type="InterPro" id="IPR023296">
    <property type="entry name" value="Glyco_hydro_beta-prop_sf"/>
</dbReference>
<dbReference type="InterPro" id="IPR001362">
    <property type="entry name" value="Glyco_hydro_32"/>
</dbReference>
<dbReference type="CDD" id="cd18624">
    <property type="entry name" value="GH32_Fruct1-like"/>
    <property type="match status" value="1"/>
</dbReference>
<keyword evidence="2" id="KW-0378">Hydrolase</keyword>